<dbReference type="Proteomes" id="UP001203338">
    <property type="component" value="Unassembled WGS sequence"/>
</dbReference>
<evidence type="ECO:0000313" key="2">
    <source>
        <dbReference type="EMBL" id="MCL6269601.1"/>
    </source>
</evidence>
<name>A0ABT0PEC1_9GAMM</name>
<keyword evidence="3" id="KW-1185">Reference proteome</keyword>
<organism evidence="2 3">
    <name type="scientific">Parendozoicomonas callyspongiae</name>
    <dbReference type="NCBI Taxonomy" id="2942213"/>
    <lineage>
        <taxon>Bacteria</taxon>
        <taxon>Pseudomonadati</taxon>
        <taxon>Pseudomonadota</taxon>
        <taxon>Gammaproteobacteria</taxon>
        <taxon>Oceanospirillales</taxon>
        <taxon>Endozoicomonadaceae</taxon>
        <taxon>Parendozoicomonas</taxon>
    </lineage>
</organism>
<protein>
    <submittedName>
        <fullName evidence="2">Uncharacterized protein</fullName>
    </submittedName>
</protein>
<sequence>MTKETRLAVGIVAGVLVIVAGWLWLGQGEDPVQDDLQELSSLEQPAVPAYEEYTDPDDGKDLELDDQSGDVTQIIVRTGATTDDNVEIEQVLANKVVIDGEVVQHPGE</sequence>
<feature type="transmembrane region" description="Helical" evidence="1">
    <location>
        <begin position="7"/>
        <end position="25"/>
    </location>
</feature>
<dbReference type="RefSeq" id="WP_249698655.1">
    <property type="nucleotide sequence ID" value="NZ_JAMFLX010000006.1"/>
</dbReference>
<proteinExistence type="predicted"/>
<reference evidence="2 3" key="1">
    <citation type="submission" date="2022-05" db="EMBL/GenBank/DDBJ databases">
        <authorList>
            <person name="Park J.-S."/>
        </authorList>
    </citation>
    <scope>NUCLEOTIDE SEQUENCE [LARGE SCALE GENOMIC DNA]</scope>
    <source>
        <strain evidence="2 3">2012CJ34-2</strain>
    </source>
</reference>
<evidence type="ECO:0000256" key="1">
    <source>
        <dbReference type="SAM" id="Phobius"/>
    </source>
</evidence>
<keyword evidence="1" id="KW-0472">Membrane</keyword>
<evidence type="ECO:0000313" key="3">
    <source>
        <dbReference type="Proteomes" id="UP001203338"/>
    </source>
</evidence>
<accession>A0ABT0PEC1</accession>
<gene>
    <name evidence="2" type="ORF">M3P05_06560</name>
</gene>
<dbReference type="EMBL" id="JAMFLX010000006">
    <property type="protein sequence ID" value="MCL6269601.1"/>
    <property type="molecule type" value="Genomic_DNA"/>
</dbReference>
<keyword evidence="1" id="KW-1133">Transmembrane helix</keyword>
<comment type="caution">
    <text evidence="2">The sequence shown here is derived from an EMBL/GenBank/DDBJ whole genome shotgun (WGS) entry which is preliminary data.</text>
</comment>
<keyword evidence="1" id="KW-0812">Transmembrane</keyword>